<dbReference type="RefSeq" id="WP_006471093.1">
    <property type="nucleotide sequence ID" value="NZ_AOGE01000014.1"/>
</dbReference>
<dbReference type="GeneID" id="57308535"/>
<reference evidence="1 2" key="1">
    <citation type="journal article" date="2013" name="Gut Pathog.">
        <title>Draft genome of Ochrobactrum intermedium strain M86 isolated from non-ulcer dyspeptic individual from India.</title>
        <authorList>
            <person name="Kulkarni G."/>
            <person name="Dhotre D."/>
            <person name="Dharne M."/>
            <person name="Shetty S."/>
            <person name="Chowdhury S."/>
            <person name="Misra V."/>
            <person name="Misra S."/>
            <person name="Patole M."/>
            <person name="Shouche Y."/>
        </authorList>
    </citation>
    <scope>NUCLEOTIDE SEQUENCE [LARGE SCALE GENOMIC DNA]</scope>
    <source>
        <strain evidence="1 2">M86</strain>
    </source>
</reference>
<gene>
    <name evidence="1" type="ORF">D584_07147</name>
</gene>
<evidence type="ECO:0000313" key="1">
    <source>
        <dbReference type="EMBL" id="ELT49983.1"/>
    </source>
</evidence>
<dbReference type="AlphaFoldDB" id="M5JQV1"/>
<protein>
    <submittedName>
        <fullName evidence="1">Uncharacterized protein</fullName>
    </submittedName>
</protein>
<sequence>MSKTTNKFSPEVRDRTIHMVWEHEAEHPPPAEAEERYYAMLNAPAMAA</sequence>
<evidence type="ECO:0000313" key="2">
    <source>
        <dbReference type="Proteomes" id="UP000011971"/>
    </source>
</evidence>
<dbReference type="Proteomes" id="UP000011971">
    <property type="component" value="Unassembled WGS sequence"/>
</dbReference>
<dbReference type="Gene3D" id="1.10.10.10">
    <property type="entry name" value="Winged helix-like DNA-binding domain superfamily/Winged helix DNA-binding domain"/>
    <property type="match status" value="1"/>
</dbReference>
<organism evidence="1 2">
    <name type="scientific">Brucella intermedia M86</name>
    <dbReference type="NCBI Taxonomy" id="1234597"/>
    <lineage>
        <taxon>Bacteria</taxon>
        <taxon>Pseudomonadati</taxon>
        <taxon>Pseudomonadota</taxon>
        <taxon>Alphaproteobacteria</taxon>
        <taxon>Hyphomicrobiales</taxon>
        <taxon>Brucellaceae</taxon>
        <taxon>Brucella/Ochrobactrum group</taxon>
        <taxon>Brucella</taxon>
    </lineage>
</organism>
<dbReference type="PATRIC" id="fig|1234597.4.peg.1489"/>
<dbReference type="InterPro" id="IPR036388">
    <property type="entry name" value="WH-like_DNA-bd_sf"/>
</dbReference>
<comment type="caution">
    <text evidence="1">The sequence shown here is derived from an EMBL/GenBank/DDBJ whole genome shotgun (WGS) entry which is preliminary data.</text>
</comment>
<name>M5JQV1_9HYPH</name>
<dbReference type="EMBL" id="AOGE01000014">
    <property type="protein sequence ID" value="ELT49983.1"/>
    <property type="molecule type" value="Genomic_DNA"/>
</dbReference>
<accession>M5JQV1</accession>
<proteinExistence type="predicted"/>